<feature type="non-terminal residue" evidence="3">
    <location>
        <position position="1"/>
    </location>
</feature>
<dbReference type="PANTHER" id="PTHR46983:SF2">
    <property type="entry name" value="INTEGRIN SUBUNIT BETA 1 BINDING PROTEIN 2"/>
    <property type="match status" value="1"/>
</dbReference>
<proteinExistence type="predicted"/>
<organism evidence="3 4">
    <name type="scientific">Aquarana catesbeiana</name>
    <name type="common">American bullfrog</name>
    <name type="synonym">Rana catesbeiana</name>
    <dbReference type="NCBI Taxonomy" id="8400"/>
    <lineage>
        <taxon>Eukaryota</taxon>
        <taxon>Metazoa</taxon>
        <taxon>Chordata</taxon>
        <taxon>Craniata</taxon>
        <taxon>Vertebrata</taxon>
        <taxon>Euteleostomi</taxon>
        <taxon>Amphibia</taxon>
        <taxon>Batrachia</taxon>
        <taxon>Anura</taxon>
        <taxon>Neobatrachia</taxon>
        <taxon>Ranoidea</taxon>
        <taxon>Ranidae</taxon>
        <taxon>Aquarana</taxon>
    </lineage>
</organism>
<feature type="compositionally biased region" description="Acidic residues" evidence="1">
    <location>
        <begin position="112"/>
        <end position="129"/>
    </location>
</feature>
<feature type="region of interest" description="Disordered" evidence="1">
    <location>
        <begin position="95"/>
        <end position="129"/>
    </location>
</feature>
<dbReference type="OrthoDB" id="10261079at2759"/>
<reference evidence="4" key="1">
    <citation type="journal article" date="2017" name="Nat. Commun.">
        <title>The North American bullfrog draft genome provides insight into hormonal regulation of long noncoding RNA.</title>
        <authorList>
            <person name="Hammond S.A."/>
            <person name="Warren R.L."/>
            <person name="Vandervalk B.P."/>
            <person name="Kucuk E."/>
            <person name="Khan H."/>
            <person name="Gibb E.A."/>
            <person name="Pandoh P."/>
            <person name="Kirk H."/>
            <person name="Zhao Y."/>
            <person name="Jones M."/>
            <person name="Mungall A.J."/>
            <person name="Coope R."/>
            <person name="Pleasance S."/>
            <person name="Moore R.A."/>
            <person name="Holt R.A."/>
            <person name="Round J.M."/>
            <person name="Ohora S."/>
            <person name="Walle B.V."/>
            <person name="Veldhoen N."/>
            <person name="Helbing C.C."/>
            <person name="Birol I."/>
        </authorList>
    </citation>
    <scope>NUCLEOTIDE SEQUENCE [LARGE SCALE GENOMIC DNA]</scope>
</reference>
<dbReference type="Gene3D" id="2.60.40.790">
    <property type="match status" value="1"/>
</dbReference>
<sequence length="129" mass="14793">EVACRYDWHQTSSLVVITVYAKTSIPDLTEIHANRTQLDIQITFQKDKEFRKKVELWGVIDVDKSFVSLFPTKVEITLKKSDEVTWARLELTASTPHITEEVEPEPTPQESGGEDSDDNLSWSEDEEPE</sequence>
<feature type="domain" description="CS" evidence="2">
    <location>
        <begin position="1"/>
        <end position="90"/>
    </location>
</feature>
<keyword evidence="4" id="KW-1185">Reference proteome</keyword>
<dbReference type="PROSITE" id="PS51203">
    <property type="entry name" value="CS"/>
    <property type="match status" value="1"/>
</dbReference>
<dbReference type="EMBL" id="KZ026715">
    <property type="protein sequence ID" value="PIO13421.1"/>
    <property type="molecule type" value="Genomic_DNA"/>
</dbReference>
<evidence type="ECO:0000313" key="4">
    <source>
        <dbReference type="Proteomes" id="UP000228934"/>
    </source>
</evidence>
<dbReference type="InterPro" id="IPR008978">
    <property type="entry name" value="HSP20-like_chaperone"/>
</dbReference>
<dbReference type="InterPro" id="IPR039790">
    <property type="entry name" value="CHRD1"/>
</dbReference>
<name>A0A2G9QE36_AQUCT</name>
<dbReference type="Proteomes" id="UP000228934">
    <property type="component" value="Unassembled WGS sequence"/>
</dbReference>
<dbReference type="Pfam" id="PF04969">
    <property type="entry name" value="CS"/>
    <property type="match status" value="1"/>
</dbReference>
<dbReference type="PANTHER" id="PTHR46983">
    <property type="entry name" value="CYSTEINE AND HISTIDINE-RICH DOMAIN-CONTAINING PROTEIN 1"/>
    <property type="match status" value="1"/>
</dbReference>
<gene>
    <name evidence="3" type="ORF">AB205_0113180</name>
</gene>
<evidence type="ECO:0000259" key="2">
    <source>
        <dbReference type="PROSITE" id="PS51203"/>
    </source>
</evidence>
<dbReference type="CDD" id="cd06488">
    <property type="entry name" value="p23_melusin_like"/>
    <property type="match status" value="1"/>
</dbReference>
<evidence type="ECO:0000256" key="1">
    <source>
        <dbReference type="SAM" id="MobiDB-lite"/>
    </source>
</evidence>
<protein>
    <recommendedName>
        <fullName evidence="2">CS domain-containing protein</fullName>
    </recommendedName>
</protein>
<evidence type="ECO:0000313" key="3">
    <source>
        <dbReference type="EMBL" id="PIO13421.1"/>
    </source>
</evidence>
<dbReference type="SUPFAM" id="SSF49764">
    <property type="entry name" value="HSP20-like chaperones"/>
    <property type="match status" value="1"/>
</dbReference>
<dbReference type="InterPro" id="IPR007052">
    <property type="entry name" value="CS_dom"/>
</dbReference>
<dbReference type="AlphaFoldDB" id="A0A2G9QE36"/>
<accession>A0A2G9QE36</accession>